<dbReference type="AlphaFoldDB" id="A0AAV4IPI6"/>
<name>A0AAV4IPI6_9GAST</name>
<dbReference type="InterPro" id="IPR015425">
    <property type="entry name" value="FH2_Formin"/>
</dbReference>
<dbReference type="PROSITE" id="PS51444">
    <property type="entry name" value="FH2"/>
    <property type="match status" value="1"/>
</dbReference>
<feature type="domain" description="FH2" evidence="2">
    <location>
        <begin position="1"/>
        <end position="259"/>
    </location>
</feature>
<dbReference type="InterPro" id="IPR042201">
    <property type="entry name" value="FH2_Formin_sf"/>
</dbReference>
<reference evidence="3 4" key="1">
    <citation type="journal article" date="2021" name="Elife">
        <title>Chloroplast acquisition without the gene transfer in kleptoplastic sea slugs, Plakobranchus ocellatus.</title>
        <authorList>
            <person name="Maeda T."/>
            <person name="Takahashi S."/>
            <person name="Yoshida T."/>
            <person name="Shimamura S."/>
            <person name="Takaki Y."/>
            <person name="Nagai Y."/>
            <person name="Toyoda A."/>
            <person name="Suzuki Y."/>
            <person name="Arimoto A."/>
            <person name="Ishii H."/>
            <person name="Satoh N."/>
            <person name="Nishiyama T."/>
            <person name="Hasebe M."/>
            <person name="Maruyama T."/>
            <person name="Minagawa J."/>
            <person name="Obokata J."/>
            <person name="Shigenobu S."/>
        </authorList>
    </citation>
    <scope>NUCLEOTIDE SEQUENCE [LARGE SCALE GENOMIC DNA]</scope>
</reference>
<dbReference type="PANTHER" id="PTHR46345:SF8">
    <property type="entry name" value="FORMIN 3, ISOFORM B"/>
    <property type="match status" value="1"/>
</dbReference>
<dbReference type="PANTHER" id="PTHR46345">
    <property type="entry name" value="INVERTED FORMIN-2"/>
    <property type="match status" value="1"/>
</dbReference>
<organism evidence="3 4">
    <name type="scientific">Elysia marginata</name>
    <dbReference type="NCBI Taxonomy" id="1093978"/>
    <lineage>
        <taxon>Eukaryota</taxon>
        <taxon>Metazoa</taxon>
        <taxon>Spiralia</taxon>
        <taxon>Lophotrochozoa</taxon>
        <taxon>Mollusca</taxon>
        <taxon>Gastropoda</taxon>
        <taxon>Heterobranchia</taxon>
        <taxon>Euthyneura</taxon>
        <taxon>Panpulmonata</taxon>
        <taxon>Sacoglossa</taxon>
        <taxon>Placobranchoidea</taxon>
        <taxon>Plakobranchidae</taxon>
        <taxon>Elysia</taxon>
    </lineage>
</organism>
<keyword evidence="4" id="KW-1185">Reference proteome</keyword>
<feature type="region of interest" description="Disordered" evidence="1">
    <location>
        <begin position="22"/>
        <end position="43"/>
    </location>
</feature>
<evidence type="ECO:0000313" key="4">
    <source>
        <dbReference type="Proteomes" id="UP000762676"/>
    </source>
</evidence>
<evidence type="ECO:0000313" key="3">
    <source>
        <dbReference type="EMBL" id="GFS10647.1"/>
    </source>
</evidence>
<sequence>MVGRMSQKYEMDYEKMDELFSVNLEGGPKRPGQTSESVPDSKKKRENVEINILDGKRSLNVNIFLKQFRMEHAHIVQILREGRSDLFGPERLRGFLKLLPSQEEGNYAGNAAGFKLSSLLKLTELRANKPRMNLMHYVAQEAEEKNPRLLDFPHEMKFLKDASSVSAEGLSTDIGNIASKVRALTEQIVVTGRDFQLQMAEFLKAANVEVVDLEEDLNDIEIMRKELATFFCEDIKTFKLEECFRVLQTFCDRMRKAIE</sequence>
<feature type="non-terminal residue" evidence="3">
    <location>
        <position position="259"/>
    </location>
</feature>
<dbReference type="Proteomes" id="UP000762676">
    <property type="component" value="Unassembled WGS sequence"/>
</dbReference>
<dbReference type="EMBL" id="BMAT01009635">
    <property type="protein sequence ID" value="GFS10647.1"/>
    <property type="molecule type" value="Genomic_DNA"/>
</dbReference>
<proteinExistence type="predicted"/>
<gene>
    <name evidence="3" type="ORF">ElyMa_004814700</name>
</gene>
<evidence type="ECO:0000259" key="2">
    <source>
        <dbReference type="PROSITE" id="PS51444"/>
    </source>
</evidence>
<dbReference type="Gene3D" id="1.20.58.2220">
    <property type="entry name" value="Formin, FH2 domain"/>
    <property type="match status" value="2"/>
</dbReference>
<dbReference type="Pfam" id="PF02181">
    <property type="entry name" value="FH2"/>
    <property type="match status" value="2"/>
</dbReference>
<protein>
    <submittedName>
        <fullName evidence="3">FH2 domain-containing protein 1</fullName>
    </submittedName>
</protein>
<comment type="caution">
    <text evidence="3">The sequence shown here is derived from an EMBL/GenBank/DDBJ whole genome shotgun (WGS) entry which is preliminary data.</text>
</comment>
<dbReference type="SUPFAM" id="SSF101447">
    <property type="entry name" value="Formin homology 2 domain (FH2 domain)"/>
    <property type="match status" value="1"/>
</dbReference>
<evidence type="ECO:0000256" key="1">
    <source>
        <dbReference type="SAM" id="MobiDB-lite"/>
    </source>
</evidence>
<accession>A0AAV4IPI6</accession>